<feature type="transmembrane region" description="Helical" evidence="8">
    <location>
        <begin position="195"/>
        <end position="213"/>
    </location>
</feature>
<organism evidence="9 10">
    <name type="scientific">Pseudonocardia lutea</name>
    <dbReference type="NCBI Taxonomy" id="2172015"/>
    <lineage>
        <taxon>Bacteria</taxon>
        <taxon>Bacillati</taxon>
        <taxon>Actinomycetota</taxon>
        <taxon>Actinomycetes</taxon>
        <taxon>Pseudonocardiales</taxon>
        <taxon>Pseudonocardiaceae</taxon>
        <taxon>Pseudonocardia</taxon>
    </lineage>
</organism>
<evidence type="ECO:0000256" key="8">
    <source>
        <dbReference type="SAM" id="Phobius"/>
    </source>
</evidence>
<comment type="similarity">
    <text evidence="7">Belongs to the glycosyltransferase 87 family.</text>
</comment>
<feature type="transmembrane region" description="Helical" evidence="8">
    <location>
        <begin position="283"/>
        <end position="301"/>
    </location>
</feature>
<keyword evidence="10" id="KW-1185">Reference proteome</keyword>
<accession>A0ABW1IBV1</accession>
<evidence type="ECO:0000256" key="2">
    <source>
        <dbReference type="ARBA" id="ARBA00022475"/>
    </source>
</evidence>
<dbReference type="RefSeq" id="WP_379568051.1">
    <property type="nucleotide sequence ID" value="NZ_JBHSQK010000053.1"/>
</dbReference>
<evidence type="ECO:0000313" key="10">
    <source>
        <dbReference type="Proteomes" id="UP001596119"/>
    </source>
</evidence>
<feature type="transmembrane region" description="Helical" evidence="8">
    <location>
        <begin position="117"/>
        <end position="133"/>
    </location>
</feature>
<feature type="transmembrane region" description="Helical" evidence="8">
    <location>
        <begin position="93"/>
        <end position="111"/>
    </location>
</feature>
<keyword evidence="5 8" id="KW-1133">Transmembrane helix</keyword>
<dbReference type="InterPro" id="IPR018584">
    <property type="entry name" value="GT87"/>
</dbReference>
<feature type="transmembrane region" description="Helical" evidence="8">
    <location>
        <begin position="140"/>
        <end position="157"/>
    </location>
</feature>
<keyword evidence="6 8" id="KW-0472">Membrane</keyword>
<evidence type="ECO:0000256" key="4">
    <source>
        <dbReference type="ARBA" id="ARBA00022692"/>
    </source>
</evidence>
<keyword evidence="2" id="KW-1003">Cell membrane</keyword>
<evidence type="ECO:0000256" key="1">
    <source>
        <dbReference type="ARBA" id="ARBA00004651"/>
    </source>
</evidence>
<feature type="transmembrane region" description="Helical" evidence="8">
    <location>
        <begin position="169"/>
        <end position="188"/>
    </location>
</feature>
<keyword evidence="4 8" id="KW-0812">Transmembrane</keyword>
<feature type="transmembrane region" description="Helical" evidence="8">
    <location>
        <begin position="321"/>
        <end position="338"/>
    </location>
</feature>
<protein>
    <submittedName>
        <fullName evidence="9">Glycosyltransferase 87 family protein</fullName>
    </submittedName>
</protein>
<evidence type="ECO:0000313" key="9">
    <source>
        <dbReference type="EMBL" id="MFC5950750.1"/>
    </source>
</evidence>
<evidence type="ECO:0000256" key="5">
    <source>
        <dbReference type="ARBA" id="ARBA00022989"/>
    </source>
</evidence>
<evidence type="ECO:0000256" key="7">
    <source>
        <dbReference type="ARBA" id="ARBA00024033"/>
    </source>
</evidence>
<feature type="transmembrane region" description="Helical" evidence="8">
    <location>
        <begin position="255"/>
        <end position="276"/>
    </location>
</feature>
<comment type="caution">
    <text evidence="9">The sequence shown here is derived from an EMBL/GenBank/DDBJ whole genome shotgun (WGS) entry which is preliminary data.</text>
</comment>
<sequence>MALPRSRLRPTARAAWAGAAVLVALQLAVLALWPGAHALMIDLQVYRAGGEHLLDHRPLYAGGVLLDLPFVYPPVAAVLFVPLALLPVPLLKILWTALGVALLVLVVRRAAALAGAALRPGTVALLVAAALWLDPVRTTFYLGQINVVLLALVLLDLTGRPSRWRGAGLGLAAALKLTPLLFVVFLLLTGRRREAGAAVGTFAAATGLGFALAPAESVQYWLRGTFAAVNRISDVAATSNHSVDGLVARVLGADLPVYLALAGLLTAAALAVAVRAHRRGEDLLALIVVGLASAAVAPFAWSHHFVWCVPLLVLLVVRRARLGLAALLLVTAAVLTKLPGPAVGPIPATGAISLQPDVYLAGFVALLAAIAVLQTRPEPQYGSTTSIQRRNSDIVEP</sequence>
<comment type="subcellular location">
    <subcellularLocation>
        <location evidence="1">Cell membrane</location>
        <topology evidence="1">Multi-pass membrane protein</topology>
    </subcellularLocation>
</comment>
<dbReference type="Pfam" id="PF09594">
    <property type="entry name" value="GT87"/>
    <property type="match status" value="1"/>
</dbReference>
<reference evidence="10" key="1">
    <citation type="journal article" date="2019" name="Int. J. Syst. Evol. Microbiol.">
        <title>The Global Catalogue of Microorganisms (GCM) 10K type strain sequencing project: providing services to taxonomists for standard genome sequencing and annotation.</title>
        <authorList>
            <consortium name="The Broad Institute Genomics Platform"/>
            <consortium name="The Broad Institute Genome Sequencing Center for Infectious Disease"/>
            <person name="Wu L."/>
            <person name="Ma J."/>
        </authorList>
    </citation>
    <scope>NUCLEOTIDE SEQUENCE [LARGE SCALE GENOMIC DNA]</scope>
    <source>
        <strain evidence="10">CGMCC 4.7397</strain>
    </source>
</reference>
<evidence type="ECO:0000256" key="6">
    <source>
        <dbReference type="ARBA" id="ARBA00023136"/>
    </source>
</evidence>
<gene>
    <name evidence="9" type="ORF">ACFQH9_20990</name>
</gene>
<feature type="transmembrane region" description="Helical" evidence="8">
    <location>
        <begin position="358"/>
        <end position="375"/>
    </location>
</feature>
<keyword evidence="3" id="KW-0808">Transferase</keyword>
<proteinExistence type="inferred from homology"/>
<feature type="transmembrane region" description="Helical" evidence="8">
    <location>
        <begin position="62"/>
        <end position="86"/>
    </location>
</feature>
<dbReference type="Proteomes" id="UP001596119">
    <property type="component" value="Unassembled WGS sequence"/>
</dbReference>
<name>A0ABW1IBV1_9PSEU</name>
<evidence type="ECO:0000256" key="3">
    <source>
        <dbReference type="ARBA" id="ARBA00022679"/>
    </source>
</evidence>
<dbReference type="EMBL" id="JBHSQK010000053">
    <property type="protein sequence ID" value="MFC5950750.1"/>
    <property type="molecule type" value="Genomic_DNA"/>
</dbReference>